<feature type="region of interest" description="Disordered" evidence="5">
    <location>
        <begin position="175"/>
        <end position="198"/>
    </location>
</feature>
<name>A0A495IHE1_9MICO</name>
<evidence type="ECO:0000259" key="7">
    <source>
        <dbReference type="Pfam" id="PF13515"/>
    </source>
</evidence>
<evidence type="ECO:0000313" key="9">
    <source>
        <dbReference type="Proteomes" id="UP000280008"/>
    </source>
</evidence>
<comment type="caution">
    <text evidence="8">The sequence shown here is derived from an EMBL/GenBank/DDBJ whole genome shotgun (WGS) entry which is preliminary data.</text>
</comment>
<feature type="transmembrane region" description="Helical" evidence="6">
    <location>
        <begin position="334"/>
        <end position="356"/>
    </location>
</feature>
<dbReference type="Pfam" id="PF13515">
    <property type="entry name" value="FUSC_2"/>
    <property type="match status" value="1"/>
</dbReference>
<feature type="domain" description="Integral membrane bound transporter" evidence="7">
    <location>
        <begin position="216"/>
        <end position="348"/>
    </location>
</feature>
<feature type="transmembrane region" description="Helical" evidence="6">
    <location>
        <begin position="300"/>
        <end position="322"/>
    </location>
</feature>
<evidence type="ECO:0000313" key="8">
    <source>
        <dbReference type="EMBL" id="RKR74565.1"/>
    </source>
</evidence>
<dbReference type="AlphaFoldDB" id="A0A495IHE1"/>
<feature type="transmembrane region" description="Helical" evidence="6">
    <location>
        <begin position="121"/>
        <end position="139"/>
    </location>
</feature>
<evidence type="ECO:0000256" key="3">
    <source>
        <dbReference type="ARBA" id="ARBA00022989"/>
    </source>
</evidence>
<feature type="region of interest" description="Disordered" evidence="5">
    <location>
        <begin position="544"/>
        <end position="608"/>
    </location>
</feature>
<organism evidence="8 9">
    <name type="scientific">Frondihabitans australicus</name>
    <dbReference type="NCBI Taxonomy" id="386892"/>
    <lineage>
        <taxon>Bacteria</taxon>
        <taxon>Bacillati</taxon>
        <taxon>Actinomycetota</taxon>
        <taxon>Actinomycetes</taxon>
        <taxon>Micrococcales</taxon>
        <taxon>Microbacteriaceae</taxon>
        <taxon>Frondihabitans</taxon>
    </lineage>
</organism>
<accession>A0A495IHE1</accession>
<dbReference type="OrthoDB" id="4981004at2"/>
<keyword evidence="9" id="KW-1185">Reference proteome</keyword>
<keyword evidence="3 6" id="KW-1133">Transmembrane helix</keyword>
<evidence type="ECO:0000256" key="2">
    <source>
        <dbReference type="ARBA" id="ARBA00022692"/>
    </source>
</evidence>
<protein>
    <submittedName>
        <fullName evidence="8">Fusaric acid resistance family protein</fullName>
    </submittedName>
</protein>
<dbReference type="GO" id="GO:0016020">
    <property type="term" value="C:membrane"/>
    <property type="evidence" value="ECO:0007669"/>
    <property type="project" value="UniProtKB-SubCell"/>
</dbReference>
<dbReference type="InterPro" id="IPR049453">
    <property type="entry name" value="Memb_transporter_dom"/>
</dbReference>
<dbReference type="Proteomes" id="UP000280008">
    <property type="component" value="Unassembled WGS sequence"/>
</dbReference>
<feature type="transmembrane region" description="Helical" evidence="6">
    <location>
        <begin position="277"/>
        <end position="294"/>
    </location>
</feature>
<reference evidence="8 9" key="1">
    <citation type="submission" date="2018-10" db="EMBL/GenBank/DDBJ databases">
        <title>Sequencing the genomes of 1000 actinobacteria strains.</title>
        <authorList>
            <person name="Klenk H.-P."/>
        </authorList>
    </citation>
    <scope>NUCLEOTIDE SEQUENCE [LARGE SCALE GENOMIC DNA]</scope>
    <source>
        <strain evidence="8 9">DSM 17894</strain>
    </source>
</reference>
<dbReference type="RefSeq" id="WP_121369335.1">
    <property type="nucleotide sequence ID" value="NZ_RBKS01000001.1"/>
</dbReference>
<feature type="transmembrane region" description="Helical" evidence="6">
    <location>
        <begin position="206"/>
        <end position="228"/>
    </location>
</feature>
<feature type="compositionally biased region" description="Pro residues" evidence="5">
    <location>
        <begin position="579"/>
        <end position="593"/>
    </location>
</feature>
<gene>
    <name evidence="8" type="ORF">C8E83_1684</name>
</gene>
<dbReference type="EMBL" id="RBKS01000001">
    <property type="protein sequence ID" value="RKR74565.1"/>
    <property type="molecule type" value="Genomic_DNA"/>
</dbReference>
<evidence type="ECO:0000256" key="6">
    <source>
        <dbReference type="SAM" id="Phobius"/>
    </source>
</evidence>
<evidence type="ECO:0000256" key="4">
    <source>
        <dbReference type="ARBA" id="ARBA00023136"/>
    </source>
</evidence>
<keyword evidence="2 6" id="KW-0812">Transmembrane</keyword>
<feature type="compositionally biased region" description="Basic and acidic residues" evidence="5">
    <location>
        <begin position="561"/>
        <end position="575"/>
    </location>
</feature>
<evidence type="ECO:0000256" key="1">
    <source>
        <dbReference type="ARBA" id="ARBA00004141"/>
    </source>
</evidence>
<feature type="transmembrane region" description="Helical" evidence="6">
    <location>
        <begin position="145"/>
        <end position="167"/>
    </location>
</feature>
<keyword evidence="4 6" id="KW-0472">Membrane</keyword>
<feature type="transmembrane region" description="Helical" evidence="6">
    <location>
        <begin position="70"/>
        <end position="93"/>
    </location>
</feature>
<feature type="transmembrane region" description="Helical" evidence="6">
    <location>
        <begin position="12"/>
        <end position="33"/>
    </location>
</feature>
<feature type="transmembrane region" description="Helical" evidence="6">
    <location>
        <begin position="248"/>
        <end position="270"/>
    </location>
</feature>
<sequence length="608" mass="62551">MRYFADPGLERLRSVGLTAATAAVAIVGAFALVRVSGRAAADAVDLVVLAILLSISFTRERAGATLRERARAVVMLPLVGLAAGLIGALMLALPAVGDSLYVLVISGSIWVRRYGPTAQRLGTLVALPFVAVLVAPLPVRPTPTFPLAAAAVAALVVIVGGVLAWAGQATGLLAPLRPSPTPPPRPQARDRRPGAPRRLPASTRMAVQMAASLTAAFIIGHLVFGVHWPWLVLTAFIVSSGNRGRADVFYKGVLRVAGALGGTVVGSVVARVGHRGDPALLVAIAAVVLLALWLRPLGYAWWAAGVTAALALLYDFAGTSGGESLSAGGEAEVLLLRLVAIVAGGLIASLSAGFLLPVKTVDVVRMRTAEALAALSAVLAAVRETSVRETSVGQATAPATEAEGRRDERAAEIPLAQVEANFAGAVARLEQVAPALRAHRRVRRSADGVSHPATLIGLIGDLREPISVVVDAADAGALDTAAAKLVGLSMRRVGELRRALGGRDRESGGEAPRGTPGRTDADSPARAALVELLTVADRLEPEIIAVRRPPDAPPDSGAARRPSDGRATRPADGRATRPPVGPATRPPDGPGTRPPDGSATRPPDAAER</sequence>
<comment type="subcellular location">
    <subcellularLocation>
        <location evidence="1">Membrane</location>
        <topology evidence="1">Multi-pass membrane protein</topology>
    </subcellularLocation>
</comment>
<evidence type="ECO:0000256" key="5">
    <source>
        <dbReference type="SAM" id="MobiDB-lite"/>
    </source>
</evidence>
<feature type="region of interest" description="Disordered" evidence="5">
    <location>
        <begin position="499"/>
        <end position="525"/>
    </location>
</feature>
<feature type="compositionally biased region" description="Basic and acidic residues" evidence="5">
    <location>
        <begin position="499"/>
        <end position="508"/>
    </location>
</feature>
<feature type="compositionally biased region" description="Pro residues" evidence="5">
    <location>
        <begin position="177"/>
        <end position="186"/>
    </location>
</feature>
<proteinExistence type="predicted"/>